<reference evidence="1 2" key="2">
    <citation type="submission" date="2018-11" db="EMBL/GenBank/DDBJ databases">
        <authorList>
            <consortium name="Pathogen Informatics"/>
        </authorList>
    </citation>
    <scope>NUCLEOTIDE SEQUENCE [LARGE SCALE GENOMIC DNA]</scope>
</reference>
<evidence type="ECO:0000313" key="1">
    <source>
        <dbReference type="EMBL" id="VDO10878.1"/>
    </source>
</evidence>
<dbReference type="STRING" id="42155.A0A0R3Q7S0"/>
<protein>
    <submittedName>
        <fullName evidence="3">DmX-like protein 2</fullName>
    </submittedName>
</protein>
<sequence>HHESVIELEEELHKKQHIDSEGFAWWLLRLALTHQQLYRMKSFLQLAGLEYSELPALSPRANAVFKLIENWAKQLEDHLCAMFDGCPSDLLPDLSIRKDDNGAVIHHLTVLIEQVYYTTQNSSRENK</sequence>
<organism evidence="3">
    <name type="scientific">Brugia timori</name>
    <dbReference type="NCBI Taxonomy" id="42155"/>
    <lineage>
        <taxon>Eukaryota</taxon>
        <taxon>Metazoa</taxon>
        <taxon>Ecdysozoa</taxon>
        <taxon>Nematoda</taxon>
        <taxon>Chromadorea</taxon>
        <taxon>Rhabditida</taxon>
        <taxon>Spirurina</taxon>
        <taxon>Spiruromorpha</taxon>
        <taxon>Filarioidea</taxon>
        <taxon>Onchocercidae</taxon>
        <taxon>Brugia</taxon>
    </lineage>
</organism>
<dbReference type="AlphaFoldDB" id="A0A0R3Q7S0"/>
<gene>
    <name evidence="1" type="ORF">BTMF_LOCUS1702</name>
</gene>
<dbReference type="WBParaSite" id="BTMF_0000237401-mRNA-1">
    <property type="protein sequence ID" value="BTMF_0000237401-mRNA-1"/>
    <property type="gene ID" value="BTMF_0000237401"/>
</dbReference>
<evidence type="ECO:0000313" key="2">
    <source>
        <dbReference type="Proteomes" id="UP000280834"/>
    </source>
</evidence>
<dbReference type="EMBL" id="UZAG01001273">
    <property type="protein sequence ID" value="VDO10878.1"/>
    <property type="molecule type" value="Genomic_DNA"/>
</dbReference>
<name>A0A0R3Q7S0_9BILA</name>
<proteinExistence type="predicted"/>
<dbReference type="Proteomes" id="UP000280834">
    <property type="component" value="Unassembled WGS sequence"/>
</dbReference>
<evidence type="ECO:0000313" key="3">
    <source>
        <dbReference type="WBParaSite" id="BTMF_0000237401-mRNA-1"/>
    </source>
</evidence>
<keyword evidence="2" id="KW-1185">Reference proteome</keyword>
<accession>A0A0R3Q7S0</accession>
<reference evidence="3" key="1">
    <citation type="submission" date="2017-02" db="UniProtKB">
        <authorList>
            <consortium name="WormBaseParasite"/>
        </authorList>
    </citation>
    <scope>IDENTIFICATION</scope>
</reference>